<proteinExistence type="predicted"/>
<dbReference type="EMBL" id="JAKJSC010000001">
    <property type="protein sequence ID" value="MDE5417932.1"/>
    <property type="molecule type" value="Genomic_DNA"/>
</dbReference>
<name>A0ABT5VRL9_9BACT</name>
<sequence>MKKIIGSIVIIALTVAININHSINDSSNSNIDLASLISLNAYASGETGYSCTVKSVCPINGFVKCTGQKCSRGSGYVSCDGNRTDC</sequence>
<comment type="caution">
    <text evidence="1">The sequence shown here is derived from an EMBL/GenBank/DDBJ whole genome shotgun (WGS) entry which is preliminary data.</text>
</comment>
<reference evidence="1 2" key="1">
    <citation type="submission" date="2022-01" db="EMBL/GenBank/DDBJ databases">
        <title>Labilibaculum sp. nov, a marine bacterium isolated from Antarctica.</title>
        <authorList>
            <person name="Dai W."/>
        </authorList>
    </citation>
    <scope>NUCLEOTIDE SEQUENCE [LARGE SCALE GENOMIC DNA]</scope>
    <source>
        <strain evidence="1 2">DW002</strain>
    </source>
</reference>
<dbReference type="RefSeq" id="WP_275109267.1">
    <property type="nucleotide sequence ID" value="NZ_JAKJSC010000001.1"/>
</dbReference>
<evidence type="ECO:0000313" key="1">
    <source>
        <dbReference type="EMBL" id="MDE5417932.1"/>
    </source>
</evidence>
<protein>
    <submittedName>
        <fullName evidence="1">Uncharacterized protein</fullName>
    </submittedName>
</protein>
<evidence type="ECO:0000313" key="2">
    <source>
        <dbReference type="Proteomes" id="UP001528920"/>
    </source>
</evidence>
<dbReference type="Proteomes" id="UP001528920">
    <property type="component" value="Unassembled WGS sequence"/>
</dbReference>
<accession>A0ABT5VRL9</accession>
<keyword evidence="2" id="KW-1185">Reference proteome</keyword>
<gene>
    <name evidence="1" type="ORF">L3049_07920</name>
</gene>
<organism evidence="1 2">
    <name type="scientific">Paralabilibaculum antarcticum</name>
    <dbReference type="NCBI Taxonomy" id="2912572"/>
    <lineage>
        <taxon>Bacteria</taxon>
        <taxon>Pseudomonadati</taxon>
        <taxon>Bacteroidota</taxon>
        <taxon>Bacteroidia</taxon>
        <taxon>Marinilabiliales</taxon>
        <taxon>Marinifilaceae</taxon>
        <taxon>Paralabilibaculum</taxon>
    </lineage>
</organism>